<dbReference type="RefSeq" id="WP_014815838.1">
    <property type="nucleotide sequence ID" value="NC_018027.1"/>
</dbReference>
<evidence type="ECO:0000256" key="1">
    <source>
        <dbReference type="SAM" id="MobiDB-lite"/>
    </source>
</evidence>
<dbReference type="EMBL" id="CP003053">
    <property type="protein sequence ID" value="AFM17358.1"/>
    <property type="molecule type" value="Genomic_DNA"/>
</dbReference>
<proteinExistence type="predicted"/>
<accession>I4BJA1</accession>
<dbReference type="Proteomes" id="UP000006057">
    <property type="component" value="Chromosome"/>
</dbReference>
<evidence type="ECO:0000313" key="3">
    <source>
        <dbReference type="Proteomes" id="UP000006057"/>
    </source>
</evidence>
<keyword evidence="3" id="KW-1185">Reference proteome</keyword>
<dbReference type="KEGG" id="mcb:Mycch_2586"/>
<name>I4BJA1_MYCCN</name>
<gene>
    <name evidence="2" type="ordered locus">Mycch_2586</name>
</gene>
<evidence type="ECO:0000313" key="2">
    <source>
        <dbReference type="EMBL" id="AFM17358.1"/>
    </source>
</evidence>
<dbReference type="AlphaFoldDB" id="I4BJA1"/>
<sequence length="82" mass="8370">MVPPLPVADAVHGATAMATPGPVPLSGVPLGDAVPGMRLLPDTLPVPQDLVCEGTAWAEKRTPGDPHQDSDGTAVAASRTHW</sequence>
<dbReference type="HOGENOM" id="CLU_2554588_0_0_11"/>
<protein>
    <submittedName>
        <fullName evidence="2">Uncharacterized protein</fullName>
    </submittedName>
</protein>
<dbReference type="OrthoDB" id="4753933at2"/>
<reference evidence="2 3" key="1">
    <citation type="submission" date="2012-06" db="EMBL/GenBank/DDBJ databases">
        <title>Complete sequence of chromosome of Mycobacterium chubuense NBB4.</title>
        <authorList>
            <consortium name="US DOE Joint Genome Institute"/>
            <person name="Lucas S."/>
            <person name="Han J."/>
            <person name="Lapidus A."/>
            <person name="Cheng J.-F."/>
            <person name="Goodwin L."/>
            <person name="Pitluck S."/>
            <person name="Peters L."/>
            <person name="Mikhailova N."/>
            <person name="Teshima H."/>
            <person name="Detter J.C."/>
            <person name="Han C."/>
            <person name="Tapia R."/>
            <person name="Land M."/>
            <person name="Hauser L."/>
            <person name="Kyrpides N."/>
            <person name="Ivanova N."/>
            <person name="Pagani I."/>
            <person name="Mattes T."/>
            <person name="Holmes A."/>
            <person name="Rutledge P."/>
            <person name="Paulsen I."/>
            <person name="Coleman N."/>
            <person name="Woyke T."/>
        </authorList>
    </citation>
    <scope>NUCLEOTIDE SEQUENCE [LARGE SCALE GENOMIC DNA]</scope>
    <source>
        <strain evidence="2 3">NBB4</strain>
    </source>
</reference>
<feature type="compositionally biased region" description="Basic and acidic residues" evidence="1">
    <location>
        <begin position="58"/>
        <end position="70"/>
    </location>
</feature>
<feature type="region of interest" description="Disordered" evidence="1">
    <location>
        <begin position="58"/>
        <end position="82"/>
    </location>
</feature>
<organism evidence="2 3">
    <name type="scientific">Mycolicibacterium chubuense (strain NBB4)</name>
    <name type="common">Mycobacterium chubuense</name>
    <dbReference type="NCBI Taxonomy" id="710421"/>
    <lineage>
        <taxon>Bacteria</taxon>
        <taxon>Bacillati</taxon>
        <taxon>Actinomycetota</taxon>
        <taxon>Actinomycetes</taxon>
        <taxon>Mycobacteriales</taxon>
        <taxon>Mycobacteriaceae</taxon>
        <taxon>Mycolicibacterium</taxon>
    </lineage>
</organism>
<dbReference type="PATRIC" id="fig|710421.3.peg.2583"/>